<evidence type="ECO:0000313" key="3">
    <source>
        <dbReference type="Proteomes" id="UP000193411"/>
    </source>
</evidence>
<sequence>MWFFVPSFCLFARFSFLVFFFFSFLFFHKPVLLPAPIPTPSLFVAFPRFGAFLSFGLCLQLTGPSPAYRNHHVTISITTERDAGRARPTDPNTRLCPSCFVAKARQPAHVVMSHQTQYACGHFKLFGLICTSQRDSVTR</sequence>
<dbReference type="EMBL" id="MCFL01000041">
    <property type="protein sequence ID" value="ORZ32834.1"/>
    <property type="molecule type" value="Genomic_DNA"/>
</dbReference>
<keyword evidence="1" id="KW-0812">Transmembrane</keyword>
<feature type="transmembrane region" description="Helical" evidence="1">
    <location>
        <begin position="39"/>
        <end position="59"/>
    </location>
</feature>
<name>A0A1Y2HFQ0_9FUNG</name>
<keyword evidence="1" id="KW-0472">Membrane</keyword>
<keyword evidence="3" id="KW-1185">Reference proteome</keyword>
<dbReference type="Proteomes" id="UP000193411">
    <property type="component" value="Unassembled WGS sequence"/>
</dbReference>
<protein>
    <submittedName>
        <fullName evidence="2">Uncharacterized protein</fullName>
    </submittedName>
</protein>
<dbReference type="AlphaFoldDB" id="A0A1Y2HFQ0"/>
<comment type="caution">
    <text evidence="2">The sequence shown here is derived from an EMBL/GenBank/DDBJ whole genome shotgun (WGS) entry which is preliminary data.</text>
</comment>
<evidence type="ECO:0000313" key="2">
    <source>
        <dbReference type="EMBL" id="ORZ32834.1"/>
    </source>
</evidence>
<accession>A0A1Y2HFQ0</accession>
<organism evidence="2 3">
    <name type="scientific">Catenaria anguillulae PL171</name>
    <dbReference type="NCBI Taxonomy" id="765915"/>
    <lineage>
        <taxon>Eukaryota</taxon>
        <taxon>Fungi</taxon>
        <taxon>Fungi incertae sedis</taxon>
        <taxon>Blastocladiomycota</taxon>
        <taxon>Blastocladiomycetes</taxon>
        <taxon>Blastocladiales</taxon>
        <taxon>Catenariaceae</taxon>
        <taxon>Catenaria</taxon>
    </lineage>
</organism>
<gene>
    <name evidence="2" type="ORF">BCR44DRAFT_312697</name>
</gene>
<reference evidence="2 3" key="1">
    <citation type="submission" date="2016-07" db="EMBL/GenBank/DDBJ databases">
        <title>Pervasive Adenine N6-methylation of Active Genes in Fungi.</title>
        <authorList>
            <consortium name="DOE Joint Genome Institute"/>
            <person name="Mondo S.J."/>
            <person name="Dannebaum R.O."/>
            <person name="Kuo R.C."/>
            <person name="Labutti K."/>
            <person name="Haridas S."/>
            <person name="Kuo A."/>
            <person name="Salamov A."/>
            <person name="Ahrendt S.R."/>
            <person name="Lipzen A."/>
            <person name="Sullivan W."/>
            <person name="Andreopoulos W.B."/>
            <person name="Clum A."/>
            <person name="Lindquist E."/>
            <person name="Daum C."/>
            <person name="Ramamoorthy G.K."/>
            <person name="Gryganskyi A."/>
            <person name="Culley D."/>
            <person name="Magnuson J.K."/>
            <person name="James T.Y."/>
            <person name="O'Malley M.A."/>
            <person name="Stajich J.E."/>
            <person name="Spatafora J.W."/>
            <person name="Visel A."/>
            <person name="Grigoriev I.V."/>
        </authorList>
    </citation>
    <scope>NUCLEOTIDE SEQUENCE [LARGE SCALE GENOMIC DNA]</scope>
    <source>
        <strain evidence="2 3">PL171</strain>
    </source>
</reference>
<evidence type="ECO:0000256" key="1">
    <source>
        <dbReference type="SAM" id="Phobius"/>
    </source>
</evidence>
<feature type="transmembrane region" description="Helical" evidence="1">
    <location>
        <begin position="7"/>
        <end position="27"/>
    </location>
</feature>
<proteinExistence type="predicted"/>
<keyword evidence="1" id="KW-1133">Transmembrane helix</keyword>